<evidence type="ECO:0000313" key="1">
    <source>
        <dbReference type="EMBL" id="VXC77904.1"/>
    </source>
</evidence>
<dbReference type="EMBL" id="CABWMC010000032">
    <property type="protein sequence ID" value="VXC77904.1"/>
    <property type="molecule type" value="Genomic_DNA"/>
</dbReference>
<dbReference type="Proteomes" id="UP000437562">
    <property type="component" value="Unassembled WGS sequence"/>
</dbReference>
<name>A0A654BBR8_BACMY</name>
<proteinExistence type="predicted"/>
<reference evidence="1 2" key="1">
    <citation type="submission" date="2019-10" db="EMBL/GenBank/DDBJ databases">
        <authorList>
            <person name="Karimi E."/>
        </authorList>
    </citation>
    <scope>NUCLEOTIDE SEQUENCE [LARGE SCALE GENOMIC DNA]</scope>
    <source>
        <strain evidence="1">Bacillus sp. 71</strain>
    </source>
</reference>
<protein>
    <submittedName>
        <fullName evidence="1">Uncharacterized protein</fullName>
    </submittedName>
</protein>
<evidence type="ECO:0000313" key="2">
    <source>
        <dbReference type="Proteomes" id="UP000437562"/>
    </source>
</evidence>
<organism evidence="1 2">
    <name type="scientific">Bacillus mycoides</name>
    <dbReference type="NCBI Taxonomy" id="1405"/>
    <lineage>
        <taxon>Bacteria</taxon>
        <taxon>Bacillati</taxon>
        <taxon>Bacillota</taxon>
        <taxon>Bacilli</taxon>
        <taxon>Bacillales</taxon>
        <taxon>Bacillaceae</taxon>
        <taxon>Bacillus</taxon>
        <taxon>Bacillus cereus group</taxon>
    </lineage>
</organism>
<sequence>MVSRRARRDDLQWSKGKPAFYSEYTILEVVPSKLSFKGDIYEKSRNCIFNNFIYIFIVYFGEC</sequence>
<accession>A0A654BBR8</accession>
<gene>
    <name evidence="1" type="ORF">BACI71_70341</name>
</gene>
<dbReference type="AlphaFoldDB" id="A0A654BBR8"/>